<reference evidence="7 8" key="1">
    <citation type="journal article" date="2016" name="Nat. Commun.">
        <title>Thousands of microbial genomes shed light on interconnected biogeochemical processes in an aquifer system.</title>
        <authorList>
            <person name="Anantharaman K."/>
            <person name="Brown C.T."/>
            <person name="Hug L.A."/>
            <person name="Sharon I."/>
            <person name="Castelle C.J."/>
            <person name="Probst A.J."/>
            <person name="Thomas B.C."/>
            <person name="Singh A."/>
            <person name="Wilkins M.J."/>
            <person name="Karaoz U."/>
            <person name="Brodie E.L."/>
            <person name="Williams K.H."/>
            <person name="Hubbard S.S."/>
            <person name="Banfield J.F."/>
        </authorList>
    </citation>
    <scope>NUCLEOTIDE SEQUENCE [LARGE SCALE GENOMIC DNA]</scope>
</reference>
<evidence type="ECO:0000256" key="2">
    <source>
        <dbReference type="ARBA" id="ARBA00022793"/>
    </source>
</evidence>
<name>A0A1F5J8G7_9BACT</name>
<accession>A0A1F5J8G7</accession>
<dbReference type="InterPro" id="IPR036291">
    <property type="entry name" value="NAD(P)-bd_dom_sf"/>
</dbReference>
<dbReference type="SUPFAM" id="SSF51735">
    <property type="entry name" value="NAD(P)-binding Rossmann-fold domains"/>
    <property type="match status" value="1"/>
</dbReference>
<dbReference type="InterPro" id="IPR001509">
    <property type="entry name" value="Epimerase_deHydtase"/>
</dbReference>
<evidence type="ECO:0000256" key="5">
    <source>
        <dbReference type="SAM" id="Phobius"/>
    </source>
</evidence>
<dbReference type="GO" id="GO:0042732">
    <property type="term" value="P:D-xylose metabolic process"/>
    <property type="evidence" value="ECO:0007669"/>
    <property type="project" value="InterPro"/>
</dbReference>
<feature type="transmembrane region" description="Helical" evidence="5">
    <location>
        <begin position="350"/>
        <end position="376"/>
    </location>
</feature>
<dbReference type="PANTHER" id="PTHR43078:SF6">
    <property type="entry name" value="UDP-GLUCURONIC ACID DECARBOXYLASE 1"/>
    <property type="match status" value="1"/>
</dbReference>
<protein>
    <recommendedName>
        <fullName evidence="6">NAD-dependent epimerase/dehydratase domain-containing protein</fullName>
    </recommendedName>
</protein>
<feature type="domain" description="NAD-dependent epimerase/dehydratase" evidence="6">
    <location>
        <begin position="23"/>
        <end position="187"/>
    </location>
</feature>
<keyword evidence="3" id="KW-0520">NAD</keyword>
<proteinExistence type="predicted"/>
<dbReference type="AlphaFoldDB" id="A0A1F5J8G7"/>
<dbReference type="GO" id="GO:0005737">
    <property type="term" value="C:cytoplasm"/>
    <property type="evidence" value="ECO:0007669"/>
    <property type="project" value="TreeGrafter"/>
</dbReference>
<dbReference type="InterPro" id="IPR044516">
    <property type="entry name" value="UXS-like"/>
</dbReference>
<dbReference type="Pfam" id="PF13196">
    <property type="entry name" value="DUF4012"/>
    <property type="match status" value="1"/>
</dbReference>
<evidence type="ECO:0000313" key="8">
    <source>
        <dbReference type="Proteomes" id="UP000177042"/>
    </source>
</evidence>
<dbReference type="PANTHER" id="PTHR43078">
    <property type="entry name" value="UDP-GLUCURONIC ACID DECARBOXYLASE-RELATED"/>
    <property type="match status" value="1"/>
</dbReference>
<sequence length="958" mass="107944">MDEVTENSINKTRILLSRNTPVALVVGAAGFLGSNLADKLLAKNIQVVGVDDLIFGRRENLSQAVENKNFHLVIESSERLDLKLERLDYIFVVWTKNLDLSKILTLFLESNSRLLLVSSVGLYKKDFDGEDSGWYKKGEIEIAHFAKGHNLNARVVRVGPVFGPRMDFETKDPMIELIRQSLTGELQKEVSLDFSSRALFVDDATELLIKCIFAGATAQKIFDAVSPSPVKISEVKQILLDPVWYESKNFIPSELPPWPTPNLEKTIKFLNWHPKTKLIEGLRQTLNYFRDNEIKVPELDDRRWKVDDREKEDKRWKMEKSAQLEALKGPETGENKKGIKLPKVLFPFKALTWLAGTALIAYALIWPLAAVFWGILTFRFQLLSAIESLEKGEFEKSSLAISQANIGVSEARSMYYSLEPLRNAGILKSQFELGDNLLNLAALSADAAQNTISGIQALYQSFKSVTGEFASDPDLSFDNARLSLTAADEDLSKAQALLNDQNFKQMAPDLISANIAGLAQRLSLYSNLVKRARTVSVLLPELIGPNSKNYLILLQNNNELRPTGGFIGSFAKVSFEGSKLKKLEVNDIYAIDGQLKIHVEPPKEIKNDLGQKDYFLRDSNWEPDFPTSARQAEWFYTKETGERVEGVIALDISAMEDLLSVVGPLDIADYDEKITADNLFEKAIGHAEVGFFPGSQAKKSFLTSLTQSLFNKLFFLPNQNWPGIVTSLGRSLEGKHMSVYLDDPKLFSYVVSQNWSSVLARGKESEQGIVQDFLAPVEANLGANKANYYIDRNYNLETVIGKEGEMSHRLAIAYTNRSPSETFPAGKYKNRMRIYVPFGTKLSRALWGENDLTRDINSFVDYGRSGYSFLMELAPKEQKTLVLDYQPPYKLQFIDNEALYRLNVVKQAGTLKDPFIWRLTYPLNMKIAEGQTQDFGPQEQTIQTDLSVDRSFEVKFSK</sequence>
<evidence type="ECO:0000313" key="7">
    <source>
        <dbReference type="EMBL" id="OGE24879.1"/>
    </source>
</evidence>
<dbReference type="Pfam" id="PF01370">
    <property type="entry name" value="Epimerase"/>
    <property type="match status" value="1"/>
</dbReference>
<dbReference type="EMBL" id="MFCX01000037">
    <property type="protein sequence ID" value="OGE24879.1"/>
    <property type="molecule type" value="Genomic_DNA"/>
</dbReference>
<evidence type="ECO:0000256" key="3">
    <source>
        <dbReference type="ARBA" id="ARBA00023027"/>
    </source>
</evidence>
<keyword evidence="5" id="KW-1133">Transmembrane helix</keyword>
<dbReference type="GO" id="GO:0070403">
    <property type="term" value="F:NAD+ binding"/>
    <property type="evidence" value="ECO:0007669"/>
    <property type="project" value="InterPro"/>
</dbReference>
<evidence type="ECO:0000259" key="6">
    <source>
        <dbReference type="Pfam" id="PF01370"/>
    </source>
</evidence>
<keyword evidence="2" id="KW-0210">Decarboxylase</keyword>
<comment type="caution">
    <text evidence="7">The sequence shown here is derived from an EMBL/GenBank/DDBJ whole genome shotgun (WGS) entry which is preliminary data.</text>
</comment>
<dbReference type="Gene3D" id="3.40.50.720">
    <property type="entry name" value="NAD(P)-binding Rossmann-like Domain"/>
    <property type="match status" value="1"/>
</dbReference>
<dbReference type="InterPro" id="IPR025101">
    <property type="entry name" value="DUF4012"/>
</dbReference>
<keyword evidence="5" id="KW-0812">Transmembrane</keyword>
<dbReference type="GO" id="GO:0048040">
    <property type="term" value="F:UDP-glucuronate decarboxylase activity"/>
    <property type="evidence" value="ECO:0007669"/>
    <property type="project" value="TreeGrafter"/>
</dbReference>
<keyword evidence="4" id="KW-0456">Lyase</keyword>
<evidence type="ECO:0000256" key="1">
    <source>
        <dbReference type="ARBA" id="ARBA00001911"/>
    </source>
</evidence>
<keyword evidence="5" id="KW-0472">Membrane</keyword>
<comment type="cofactor">
    <cofactor evidence="1">
        <name>NAD(+)</name>
        <dbReference type="ChEBI" id="CHEBI:57540"/>
    </cofactor>
</comment>
<dbReference type="Proteomes" id="UP000177042">
    <property type="component" value="Unassembled WGS sequence"/>
</dbReference>
<organism evidence="7 8">
    <name type="scientific">Candidatus Daviesbacteria bacterium RIFCSPHIGHO2_02_FULL_39_12</name>
    <dbReference type="NCBI Taxonomy" id="1797770"/>
    <lineage>
        <taxon>Bacteria</taxon>
        <taxon>Candidatus Daviesiibacteriota</taxon>
    </lineage>
</organism>
<gene>
    <name evidence="7" type="ORF">A3C26_02660</name>
</gene>
<evidence type="ECO:0000256" key="4">
    <source>
        <dbReference type="ARBA" id="ARBA00023239"/>
    </source>
</evidence>